<reference evidence="8 11" key="2">
    <citation type="submission" date="2017-03" db="EMBL/GenBank/DDBJ databases">
        <title>Genome analysis of strain PAMC 26577.</title>
        <authorList>
            <person name="Oh H.-M."/>
            <person name="Yang J.-A."/>
        </authorList>
    </citation>
    <scope>NUCLEOTIDE SEQUENCE [LARGE SCALE GENOMIC DNA]</scope>
    <source>
        <strain evidence="8 11">PAMC 26577</strain>
    </source>
</reference>
<feature type="active site" description="Proton donor" evidence="6">
    <location>
        <position position="149"/>
    </location>
</feature>
<feature type="active site" evidence="6">
    <location>
        <position position="41"/>
    </location>
</feature>
<dbReference type="PRINTS" id="PR00719">
    <property type="entry name" value="LMWPTPASE"/>
</dbReference>
<organism evidence="8 11">
    <name type="scientific">Caballeronia sordidicola</name>
    <name type="common">Burkholderia sordidicola</name>
    <dbReference type="NCBI Taxonomy" id="196367"/>
    <lineage>
        <taxon>Bacteria</taxon>
        <taxon>Pseudomonadati</taxon>
        <taxon>Pseudomonadota</taxon>
        <taxon>Betaproteobacteria</taxon>
        <taxon>Burkholderiales</taxon>
        <taxon>Burkholderiaceae</taxon>
        <taxon>Caballeronia</taxon>
    </lineage>
</organism>
<evidence type="ECO:0000259" key="7">
    <source>
        <dbReference type="SMART" id="SM00226"/>
    </source>
</evidence>
<comment type="similarity">
    <text evidence="1">Belongs to the low molecular weight phosphotyrosine protein phosphatase family.</text>
</comment>
<evidence type="ECO:0000256" key="3">
    <source>
        <dbReference type="ARBA" id="ARBA00022801"/>
    </source>
</evidence>
<sequence length="177" mass="20019">MREDRPKDPVLAPCAAVSNIFTDTAHMFQSVLIVCHANVCRSPVAEMLFRAHSARMVNKHARRGIEFGSAGLFAQEGRAIDTTMSRLLMERDVDSSGHAARQLDRAMARAVDLILVPERKHITAIEEMEPVTRGKVHLLGKWEDSEVIDPYGRHESAYRESFGLIERLVQGWLNKIW</sequence>
<dbReference type="SMART" id="SM00226">
    <property type="entry name" value="LMWPc"/>
    <property type="match status" value="1"/>
</dbReference>
<comment type="catalytic activity">
    <reaction evidence="5">
        <text>O-phospho-L-tyrosyl-[protein] + H2O = L-tyrosyl-[protein] + phosphate</text>
        <dbReference type="Rhea" id="RHEA:10684"/>
        <dbReference type="Rhea" id="RHEA-COMP:10136"/>
        <dbReference type="Rhea" id="RHEA-COMP:20101"/>
        <dbReference type="ChEBI" id="CHEBI:15377"/>
        <dbReference type="ChEBI" id="CHEBI:43474"/>
        <dbReference type="ChEBI" id="CHEBI:46858"/>
        <dbReference type="ChEBI" id="CHEBI:61978"/>
        <dbReference type="EC" id="3.1.3.48"/>
    </reaction>
</comment>
<dbReference type="Proteomes" id="UP000195221">
    <property type="component" value="Unassembled WGS sequence"/>
</dbReference>
<evidence type="ECO:0000256" key="5">
    <source>
        <dbReference type="ARBA" id="ARBA00051722"/>
    </source>
</evidence>
<dbReference type="EMBL" id="NBTZ01000179">
    <property type="protein sequence ID" value="OTP65585.1"/>
    <property type="molecule type" value="Genomic_DNA"/>
</dbReference>
<dbReference type="Proteomes" id="UP000194546">
    <property type="component" value="Unassembled WGS sequence"/>
</dbReference>
<dbReference type="InterPro" id="IPR036196">
    <property type="entry name" value="Ptyr_pPase_sf"/>
</dbReference>
<keyword evidence="4" id="KW-0904">Protein phosphatase</keyword>
<protein>
    <recommendedName>
        <fullName evidence="2">protein-tyrosine-phosphatase</fullName>
        <ecNumber evidence="2">3.1.3.48</ecNumber>
    </recommendedName>
</protein>
<dbReference type="Pfam" id="PF01451">
    <property type="entry name" value="LMWPc"/>
    <property type="match status" value="1"/>
</dbReference>
<evidence type="ECO:0000256" key="6">
    <source>
        <dbReference type="PIRSR" id="PIRSR617867-1"/>
    </source>
</evidence>
<dbReference type="SUPFAM" id="SSF52788">
    <property type="entry name" value="Phosphotyrosine protein phosphatases I"/>
    <property type="match status" value="1"/>
</dbReference>
<keyword evidence="3" id="KW-0378">Hydrolase</keyword>
<evidence type="ECO:0000313" key="10">
    <source>
        <dbReference type="Proteomes" id="UP000194546"/>
    </source>
</evidence>
<evidence type="ECO:0000256" key="1">
    <source>
        <dbReference type="ARBA" id="ARBA00011063"/>
    </source>
</evidence>
<dbReference type="PANTHER" id="PTHR11717">
    <property type="entry name" value="LOW MOLECULAR WEIGHT PROTEIN TYROSINE PHOSPHATASE"/>
    <property type="match status" value="1"/>
</dbReference>
<dbReference type="InterPro" id="IPR023485">
    <property type="entry name" value="Ptyr_pPase"/>
</dbReference>
<dbReference type="GO" id="GO:0004725">
    <property type="term" value="F:protein tyrosine phosphatase activity"/>
    <property type="evidence" value="ECO:0007669"/>
    <property type="project" value="UniProtKB-EC"/>
</dbReference>
<evidence type="ECO:0000313" key="11">
    <source>
        <dbReference type="Proteomes" id="UP000195221"/>
    </source>
</evidence>
<feature type="domain" description="Phosphotyrosine protein phosphatase I" evidence="7">
    <location>
        <begin position="29"/>
        <end position="175"/>
    </location>
</feature>
<comment type="caution">
    <text evidence="8">The sequence shown here is derived from an EMBL/GenBank/DDBJ whole genome shotgun (WGS) entry which is preliminary data.</text>
</comment>
<evidence type="ECO:0000256" key="4">
    <source>
        <dbReference type="ARBA" id="ARBA00022912"/>
    </source>
</evidence>
<dbReference type="EC" id="3.1.3.48" evidence="2"/>
<dbReference type="CDD" id="cd16343">
    <property type="entry name" value="LMWPTP"/>
    <property type="match status" value="1"/>
</dbReference>
<evidence type="ECO:0000256" key="2">
    <source>
        <dbReference type="ARBA" id="ARBA00013064"/>
    </source>
</evidence>
<dbReference type="InterPro" id="IPR050438">
    <property type="entry name" value="LMW_PTPase"/>
</dbReference>
<dbReference type="PANTHER" id="PTHR11717:SF31">
    <property type="entry name" value="LOW MOLECULAR WEIGHT PROTEIN-TYROSINE-PHOSPHATASE ETP-RELATED"/>
    <property type="match status" value="1"/>
</dbReference>
<name>A0A242M354_CABSO</name>
<dbReference type="InterPro" id="IPR017867">
    <property type="entry name" value="Tyr_phospatase_low_mol_wt"/>
</dbReference>
<accession>A0A242M354</accession>
<evidence type="ECO:0000313" key="9">
    <source>
        <dbReference type="EMBL" id="OTP74291.1"/>
    </source>
</evidence>
<reference evidence="9 10" key="1">
    <citation type="submission" date="2017-03" db="EMBL/GenBank/DDBJ databases">
        <title>Genome analysis of strain PAMC 26510.</title>
        <authorList>
            <person name="Oh H.-M."/>
            <person name="Yang J.-A."/>
        </authorList>
    </citation>
    <scope>NUCLEOTIDE SEQUENCE [LARGE SCALE GENOMIC DNA]</scope>
    <source>
        <strain evidence="9 10">PAMC 26510</strain>
    </source>
</reference>
<gene>
    <name evidence="9" type="ORF">PAMC26510_16975</name>
    <name evidence="8" type="ORF">PAMC26577_39315</name>
</gene>
<dbReference type="EMBL" id="NBTY01000088">
    <property type="protein sequence ID" value="OTP74291.1"/>
    <property type="molecule type" value="Genomic_DNA"/>
</dbReference>
<feature type="active site" description="Nucleophile" evidence="6">
    <location>
        <position position="35"/>
    </location>
</feature>
<evidence type="ECO:0000313" key="8">
    <source>
        <dbReference type="EMBL" id="OTP65585.1"/>
    </source>
</evidence>
<proteinExistence type="inferred from homology"/>
<dbReference type="AlphaFoldDB" id="A0A242M354"/>
<dbReference type="Gene3D" id="3.40.50.2300">
    <property type="match status" value="1"/>
</dbReference>